<gene>
    <name evidence="6" type="primary">hdfR_2</name>
    <name evidence="6" type="ORF">VMF7928_00829</name>
</gene>
<keyword evidence="3" id="KW-0238">DNA-binding</keyword>
<keyword evidence="2" id="KW-0805">Transcription regulation</keyword>
<evidence type="ECO:0000256" key="4">
    <source>
        <dbReference type="ARBA" id="ARBA00023163"/>
    </source>
</evidence>
<protein>
    <submittedName>
        <fullName evidence="6">HTH-type transcriptional regulator HdfR</fullName>
    </submittedName>
</protein>
<dbReference type="InterPro" id="IPR036390">
    <property type="entry name" value="WH_DNA-bd_sf"/>
</dbReference>
<dbReference type="PROSITE" id="PS50931">
    <property type="entry name" value="HTH_LYSR"/>
    <property type="match status" value="1"/>
</dbReference>
<dbReference type="EMBL" id="CAKLDM010000001">
    <property type="protein sequence ID" value="CAH0536945.1"/>
    <property type="molecule type" value="Genomic_DNA"/>
</dbReference>
<dbReference type="SUPFAM" id="SSF53850">
    <property type="entry name" value="Periplasmic binding protein-like II"/>
    <property type="match status" value="1"/>
</dbReference>
<comment type="caution">
    <text evidence="6">The sequence shown here is derived from an EMBL/GenBank/DDBJ whole genome shotgun (WGS) entry which is preliminary data.</text>
</comment>
<dbReference type="Pfam" id="PF03466">
    <property type="entry name" value="LysR_substrate"/>
    <property type="match status" value="1"/>
</dbReference>
<evidence type="ECO:0000256" key="2">
    <source>
        <dbReference type="ARBA" id="ARBA00023015"/>
    </source>
</evidence>
<dbReference type="RefSeq" id="WP_237360206.1">
    <property type="nucleotide sequence ID" value="NZ_CAKLDM010000001.1"/>
</dbReference>
<accession>A0ABM9A0R5</accession>
<dbReference type="InterPro" id="IPR036388">
    <property type="entry name" value="WH-like_DNA-bd_sf"/>
</dbReference>
<evidence type="ECO:0000259" key="5">
    <source>
        <dbReference type="PROSITE" id="PS50931"/>
    </source>
</evidence>
<dbReference type="PRINTS" id="PR00039">
    <property type="entry name" value="HTHLYSR"/>
</dbReference>
<organism evidence="6 7">
    <name type="scientific">Vibrio marisflavi CECT 7928</name>
    <dbReference type="NCBI Taxonomy" id="634439"/>
    <lineage>
        <taxon>Bacteria</taxon>
        <taxon>Pseudomonadati</taxon>
        <taxon>Pseudomonadota</taxon>
        <taxon>Gammaproteobacteria</taxon>
        <taxon>Vibrionales</taxon>
        <taxon>Vibrionaceae</taxon>
        <taxon>Vibrio</taxon>
    </lineage>
</organism>
<evidence type="ECO:0000313" key="6">
    <source>
        <dbReference type="EMBL" id="CAH0536945.1"/>
    </source>
</evidence>
<comment type="similarity">
    <text evidence="1">Belongs to the LysR transcriptional regulatory family.</text>
</comment>
<keyword evidence="4" id="KW-0804">Transcription</keyword>
<dbReference type="SUPFAM" id="SSF46785">
    <property type="entry name" value="Winged helix' DNA-binding domain"/>
    <property type="match status" value="1"/>
</dbReference>
<sequence length="294" mass="33189">MSTRVIDNLAMRHLESFISIYELKSISNAASRCNISQSAMTKHLQKLENYLGLTLFYRHTRELKPSPAATNLYSYAVDLFSSAIKFQERAENIYKINNQEVRIGIDSLVPQWLCSKLTRGAYSKIPDLSLFLTSGSCETLNEMTAKNEIDFFISSISGREQTINCDSLISSPLTNIPLVCVRSAEQDVEKHCNWAIPSTLKWHLQKIITQFPDPTTHAIQEIDNIQCCIDLALGQLAFTIAPKDYVEPYLETGELVKLPVNDVFYQLSIFRSQSTPLSTTSHKLVEMLPSLVKS</sequence>
<keyword evidence="7" id="KW-1185">Reference proteome</keyword>
<name>A0ABM9A0R5_9VIBR</name>
<evidence type="ECO:0000256" key="3">
    <source>
        <dbReference type="ARBA" id="ARBA00023125"/>
    </source>
</evidence>
<evidence type="ECO:0000313" key="7">
    <source>
        <dbReference type="Proteomes" id="UP000838748"/>
    </source>
</evidence>
<dbReference type="InterPro" id="IPR005119">
    <property type="entry name" value="LysR_subst-bd"/>
</dbReference>
<dbReference type="Pfam" id="PF00126">
    <property type="entry name" value="HTH_1"/>
    <property type="match status" value="1"/>
</dbReference>
<feature type="domain" description="HTH lysR-type" evidence="5">
    <location>
        <begin position="9"/>
        <end position="66"/>
    </location>
</feature>
<dbReference type="PANTHER" id="PTHR30126:SF97">
    <property type="entry name" value="HTH-TYPE TRANSCRIPTIONAL REGULATOR ABGR"/>
    <property type="match status" value="1"/>
</dbReference>
<dbReference type="Gene3D" id="1.10.10.10">
    <property type="entry name" value="Winged helix-like DNA-binding domain superfamily/Winged helix DNA-binding domain"/>
    <property type="match status" value="1"/>
</dbReference>
<dbReference type="InterPro" id="IPR000847">
    <property type="entry name" value="LysR_HTH_N"/>
</dbReference>
<reference evidence="6" key="1">
    <citation type="submission" date="2021-11" db="EMBL/GenBank/DDBJ databases">
        <authorList>
            <person name="Rodrigo-Torres L."/>
            <person name="Arahal R. D."/>
            <person name="Lucena T."/>
        </authorList>
    </citation>
    <scope>NUCLEOTIDE SEQUENCE</scope>
    <source>
        <strain evidence="6">CECT 7928</strain>
    </source>
</reference>
<proteinExistence type="inferred from homology"/>
<dbReference type="PANTHER" id="PTHR30126">
    <property type="entry name" value="HTH-TYPE TRANSCRIPTIONAL REGULATOR"/>
    <property type="match status" value="1"/>
</dbReference>
<dbReference type="Proteomes" id="UP000838748">
    <property type="component" value="Unassembled WGS sequence"/>
</dbReference>
<evidence type="ECO:0000256" key="1">
    <source>
        <dbReference type="ARBA" id="ARBA00009437"/>
    </source>
</evidence>